<evidence type="ECO:0000256" key="8">
    <source>
        <dbReference type="ARBA" id="ARBA00023146"/>
    </source>
</evidence>
<dbReference type="RefSeq" id="WP_284361413.1">
    <property type="nucleotide sequence ID" value="NZ_BPFZ01000016.1"/>
</dbReference>
<dbReference type="InterPro" id="IPR050062">
    <property type="entry name" value="Pro-tRNA_synthetase"/>
</dbReference>
<evidence type="ECO:0000256" key="1">
    <source>
        <dbReference type="ARBA" id="ARBA00004496"/>
    </source>
</evidence>
<dbReference type="PANTHER" id="PTHR42753">
    <property type="entry name" value="MITOCHONDRIAL RIBOSOME PROTEIN L39/PROLYL-TRNA LIGASE FAMILY MEMBER"/>
    <property type="match status" value="1"/>
</dbReference>
<gene>
    <name evidence="10 12" type="primary">proS</name>
    <name evidence="12" type="ORF">PsB1_2071</name>
</gene>
<evidence type="ECO:0000256" key="9">
    <source>
        <dbReference type="ARBA" id="ARBA00047671"/>
    </source>
</evidence>
<evidence type="ECO:0000256" key="4">
    <source>
        <dbReference type="ARBA" id="ARBA00022598"/>
    </source>
</evidence>
<dbReference type="InterPro" id="IPR036621">
    <property type="entry name" value="Anticodon-bd_dom_sf"/>
</dbReference>
<comment type="subcellular location">
    <subcellularLocation>
        <location evidence="1 10">Cytoplasm</location>
    </subcellularLocation>
</comment>
<dbReference type="CDD" id="cd00861">
    <property type="entry name" value="ProRS_anticodon_short"/>
    <property type="match status" value="1"/>
</dbReference>
<dbReference type="Pfam" id="PF00587">
    <property type="entry name" value="tRNA-synt_2b"/>
    <property type="match status" value="1"/>
</dbReference>
<sequence length="449" mass="50078">MRMSRYFLPVTKETPAHAEIISHQLMLRTGMIKQHSAGIYSWLPLGLKVLQKIEAIVRQEQNRSGALEVLMPTMQGADLWRESGRYDAYGAEMLRITDRHERDLLFGPTAEEVVTDIFRNHVRSYKELPLNLYNIQWKFRDEVRPRFGVMRGREFLMKDAYSFDLDETGARDAYRKMFLAYLKTFQRLGLKAVPMRADTGPIGGDLSHEFLVLAPTGESGVYYDAIYDETDWASLDISFDNTPKARAARAETVDRIVKAYAATDEIHDEVRFNAEVTPDRRRTGRGIEVGHIFFFGTKYSAPMHAKVVGPDGKDCLVQMGSYGIGVSRLVGAIIEASHDEHGIIWPDAVAPYDVGIISLRAGDSLVDGTCEQAYQTLLNAGLDPLYDDRDDRPGAKFATMDLIGVPNQLIVGPKGLVAGLVEVKDRKSGAKVEMPLESALACLSTKAPA</sequence>
<dbReference type="CDD" id="cd00779">
    <property type="entry name" value="ProRS_core_prok"/>
    <property type="match status" value="1"/>
</dbReference>
<dbReference type="InterPro" id="IPR002314">
    <property type="entry name" value="aa-tRNA-synt_IIb"/>
</dbReference>
<dbReference type="InterPro" id="IPR023716">
    <property type="entry name" value="Prolyl-tRNA_ligase_IIa_type2"/>
</dbReference>
<dbReference type="InterPro" id="IPR004154">
    <property type="entry name" value="Anticodon-bd"/>
</dbReference>
<evidence type="ECO:0000259" key="11">
    <source>
        <dbReference type="PROSITE" id="PS50862"/>
    </source>
</evidence>
<organism evidence="12 13">
    <name type="scientific">Candidatus Phycosocius spiralis</name>
    <dbReference type="NCBI Taxonomy" id="2815099"/>
    <lineage>
        <taxon>Bacteria</taxon>
        <taxon>Pseudomonadati</taxon>
        <taxon>Pseudomonadota</taxon>
        <taxon>Alphaproteobacteria</taxon>
        <taxon>Caulobacterales</taxon>
        <taxon>Caulobacterales incertae sedis</taxon>
        <taxon>Candidatus Phycosocius</taxon>
    </lineage>
</organism>
<protein>
    <recommendedName>
        <fullName evidence="10">Proline--tRNA ligase</fullName>
        <ecNumber evidence="10">6.1.1.15</ecNumber>
    </recommendedName>
    <alternativeName>
        <fullName evidence="10">Prolyl-tRNA synthetase</fullName>
        <shortName evidence="10">ProRS</shortName>
    </alternativeName>
</protein>
<dbReference type="Proteomes" id="UP001161064">
    <property type="component" value="Unassembled WGS sequence"/>
</dbReference>
<reference evidence="12" key="2">
    <citation type="journal article" date="2023" name="ISME Commun">
        <title>Characterization of a bloom-associated alphaproteobacterial lineage, 'Candidatus Phycosocius': insights into freshwater algal-bacterial interactions.</title>
        <authorList>
            <person name="Tanabe Y."/>
            <person name="Yamaguchi H."/>
            <person name="Yoshida M."/>
            <person name="Kai A."/>
            <person name="Okazaki Y."/>
        </authorList>
    </citation>
    <scope>NUCLEOTIDE SEQUENCE</scope>
    <source>
        <strain evidence="12">BOTRYCO-1</strain>
    </source>
</reference>
<evidence type="ECO:0000313" key="12">
    <source>
        <dbReference type="EMBL" id="GIU67917.1"/>
    </source>
</evidence>
<dbReference type="Gene3D" id="3.30.930.10">
    <property type="entry name" value="Bira Bifunctional Protein, Domain 2"/>
    <property type="match status" value="1"/>
</dbReference>
<dbReference type="SUPFAM" id="SSF52954">
    <property type="entry name" value="Class II aaRS ABD-related"/>
    <property type="match status" value="1"/>
</dbReference>
<dbReference type="InterPro" id="IPR033730">
    <property type="entry name" value="ProRS_core_prok"/>
</dbReference>
<dbReference type="GO" id="GO:0016874">
    <property type="term" value="F:ligase activity"/>
    <property type="evidence" value="ECO:0007669"/>
    <property type="project" value="UniProtKB-KW"/>
</dbReference>
<comment type="function">
    <text evidence="10">Catalyzes the attachment of proline to tRNA(Pro) in a two-step reaction: proline is first activated by ATP to form Pro-AMP and then transferred to the acceptor end of tRNA(Pro).</text>
</comment>
<feature type="domain" description="Aminoacyl-transfer RNA synthetases class-II family profile" evidence="11">
    <location>
        <begin position="38"/>
        <end position="346"/>
    </location>
</feature>
<accession>A0ABQ4PY41</accession>
<comment type="catalytic activity">
    <reaction evidence="9 10">
        <text>tRNA(Pro) + L-proline + ATP = L-prolyl-tRNA(Pro) + AMP + diphosphate</text>
        <dbReference type="Rhea" id="RHEA:14305"/>
        <dbReference type="Rhea" id="RHEA-COMP:9700"/>
        <dbReference type="Rhea" id="RHEA-COMP:9702"/>
        <dbReference type="ChEBI" id="CHEBI:30616"/>
        <dbReference type="ChEBI" id="CHEBI:33019"/>
        <dbReference type="ChEBI" id="CHEBI:60039"/>
        <dbReference type="ChEBI" id="CHEBI:78442"/>
        <dbReference type="ChEBI" id="CHEBI:78532"/>
        <dbReference type="ChEBI" id="CHEBI:456215"/>
        <dbReference type="EC" id="6.1.1.15"/>
    </reaction>
</comment>
<dbReference type="SUPFAM" id="SSF55681">
    <property type="entry name" value="Class II aaRS and biotin synthetases"/>
    <property type="match status" value="1"/>
</dbReference>
<comment type="similarity">
    <text evidence="10">Belongs to the class-II aminoacyl-tRNA synthetase family. ProS type 2 subfamily.</text>
</comment>
<keyword evidence="7 10" id="KW-0648">Protein biosynthesis</keyword>
<dbReference type="NCBIfam" id="TIGR00409">
    <property type="entry name" value="proS_fam_II"/>
    <property type="match status" value="1"/>
</dbReference>
<dbReference type="InterPro" id="IPR002316">
    <property type="entry name" value="Pro-tRNA-ligase_IIa"/>
</dbReference>
<dbReference type="InterPro" id="IPR044140">
    <property type="entry name" value="ProRS_anticodon_short"/>
</dbReference>
<evidence type="ECO:0000256" key="3">
    <source>
        <dbReference type="ARBA" id="ARBA00022490"/>
    </source>
</evidence>
<dbReference type="NCBIfam" id="NF008979">
    <property type="entry name" value="PRK12325.1"/>
    <property type="match status" value="1"/>
</dbReference>
<evidence type="ECO:0000313" key="13">
    <source>
        <dbReference type="Proteomes" id="UP001161064"/>
    </source>
</evidence>
<evidence type="ECO:0000256" key="5">
    <source>
        <dbReference type="ARBA" id="ARBA00022741"/>
    </source>
</evidence>
<reference evidence="12" key="1">
    <citation type="submission" date="2021-05" db="EMBL/GenBank/DDBJ databases">
        <authorList>
            <person name="Tanabe Y."/>
        </authorList>
    </citation>
    <scope>NUCLEOTIDE SEQUENCE</scope>
    <source>
        <strain evidence="12">BOTRYCO-1</strain>
    </source>
</reference>
<dbReference type="PROSITE" id="PS50862">
    <property type="entry name" value="AA_TRNA_LIGASE_II"/>
    <property type="match status" value="1"/>
</dbReference>
<dbReference type="PANTHER" id="PTHR42753:SF2">
    <property type="entry name" value="PROLINE--TRNA LIGASE"/>
    <property type="match status" value="1"/>
</dbReference>
<dbReference type="InterPro" id="IPR004500">
    <property type="entry name" value="Pro-tRNA-synth_IIa_bac-type"/>
</dbReference>
<name>A0ABQ4PY41_9PROT</name>
<dbReference type="Gene3D" id="3.40.50.800">
    <property type="entry name" value="Anticodon-binding domain"/>
    <property type="match status" value="1"/>
</dbReference>
<evidence type="ECO:0000256" key="10">
    <source>
        <dbReference type="HAMAP-Rule" id="MF_01570"/>
    </source>
</evidence>
<evidence type="ECO:0000256" key="2">
    <source>
        <dbReference type="ARBA" id="ARBA00011738"/>
    </source>
</evidence>
<dbReference type="PRINTS" id="PR01046">
    <property type="entry name" value="TRNASYNTHPRO"/>
</dbReference>
<dbReference type="Pfam" id="PF03129">
    <property type="entry name" value="HGTP_anticodon"/>
    <property type="match status" value="1"/>
</dbReference>
<dbReference type="HAMAP" id="MF_01570">
    <property type="entry name" value="Pro_tRNA_synth_type2"/>
    <property type="match status" value="1"/>
</dbReference>
<keyword evidence="4 10" id="KW-0436">Ligase</keyword>
<evidence type="ECO:0000256" key="6">
    <source>
        <dbReference type="ARBA" id="ARBA00022840"/>
    </source>
</evidence>
<proteinExistence type="inferred from homology"/>
<dbReference type="InterPro" id="IPR006195">
    <property type="entry name" value="aa-tRNA-synth_II"/>
</dbReference>
<keyword evidence="6 10" id="KW-0067">ATP-binding</keyword>
<keyword evidence="3 10" id="KW-0963">Cytoplasm</keyword>
<dbReference type="EMBL" id="BPFZ01000016">
    <property type="protein sequence ID" value="GIU67917.1"/>
    <property type="molecule type" value="Genomic_DNA"/>
</dbReference>
<keyword evidence="8 10" id="KW-0030">Aminoacyl-tRNA synthetase</keyword>
<keyword evidence="5 10" id="KW-0547">Nucleotide-binding</keyword>
<evidence type="ECO:0000256" key="7">
    <source>
        <dbReference type="ARBA" id="ARBA00022917"/>
    </source>
</evidence>
<dbReference type="InterPro" id="IPR045864">
    <property type="entry name" value="aa-tRNA-synth_II/BPL/LPL"/>
</dbReference>
<dbReference type="EC" id="6.1.1.15" evidence="10"/>
<keyword evidence="13" id="KW-1185">Reference proteome</keyword>
<comment type="subunit">
    <text evidence="2 10">Homodimer.</text>
</comment>
<comment type="caution">
    <text evidence="12">The sequence shown here is derived from an EMBL/GenBank/DDBJ whole genome shotgun (WGS) entry which is preliminary data.</text>
</comment>